<reference evidence="1" key="1">
    <citation type="submission" date="2020-03" db="EMBL/GenBank/DDBJ databases">
        <title>The deep terrestrial virosphere.</title>
        <authorList>
            <person name="Holmfeldt K."/>
            <person name="Nilsson E."/>
            <person name="Simone D."/>
            <person name="Lopez-Fernandez M."/>
            <person name="Wu X."/>
            <person name="de Brujin I."/>
            <person name="Lundin D."/>
            <person name="Andersson A."/>
            <person name="Bertilsson S."/>
            <person name="Dopson M."/>
        </authorList>
    </citation>
    <scope>NUCLEOTIDE SEQUENCE</scope>
    <source>
        <strain evidence="1">TM448A01828</strain>
        <strain evidence="2">TM448B00218</strain>
    </source>
</reference>
<accession>A0A6H1ZRL5</accession>
<evidence type="ECO:0000313" key="2">
    <source>
        <dbReference type="EMBL" id="QJH94406.1"/>
    </source>
</evidence>
<dbReference type="EMBL" id="MT144600">
    <property type="protein sequence ID" value="QJH94406.1"/>
    <property type="molecule type" value="Genomic_DNA"/>
</dbReference>
<evidence type="ECO:0000313" key="1">
    <source>
        <dbReference type="EMBL" id="QJA50576.1"/>
    </source>
</evidence>
<name>A0A6H1ZRL5_9ZZZZ</name>
<sequence>MTIISPDEYLKDSTESAILTPDEYIGSGKVPSVLTPEQFDKGLTKPKMEEQSFIAKHPNLYGAFGAAQSFIPYLKYIDPEERERFSKLITSDPKTVQGGVRELLLQNLETVAIIGTPAISEGVTPVIAKYLPKTYKALKYIKTPTKEWGKLSKTPAEEIAAKTLAAGQETLSQKIATYRAVAKKPPPPELTKAWWEDSVVAAQKNISQVVGKKGVAAVAGESVVSPNDPVQKITAALKGAKPTREIQETLYSAERSKRLGQAMAVGEKIPGEGGYHAQLGKLKGELPKVEFESIRKQVGQQDIDTLFDMVNKSEKLAGFESITAKAGLAKLLGEVGGKVPTRGEISLLEKVFPSEFIETILKKRTTWQKITEGGGQLINIPRSLMSSFDFSAPFRQGLFLGPSHPKRFMQSFGKMFKPFFSQESFGALQESIAQKPTYELMKRSGLSLADLGTNMAQREEAFLSQWAEKIPVIGRGVRASGRAYVGFLNKLRADVFDDLVTKADKLGLNPSTNMDLTKQIANLVNAATGRGGMGELERAAVGLNAVFFSPRLIASRLTLLNPVYYVKADPMVRKEALKSLLALVGAGGTVLGVASASGLKVGADWRSADFGKIVAGRTRIDIWGGFQQYIRMAGQLFTGEYVSSTTGKVLTLGEGYKPLTRKDILYRQIESKTAPVFSFILRMAEGQDASGEKLSISKEVKDRLTPMVLQDMYEIAKENPELLPVSALGVFGVGIQTYGPRKLNLRGFGSIDSLLKKQ</sequence>
<dbReference type="EMBL" id="MT144204">
    <property type="protein sequence ID" value="QJA50576.1"/>
    <property type="molecule type" value="Genomic_DNA"/>
</dbReference>
<organism evidence="1">
    <name type="scientific">viral metagenome</name>
    <dbReference type="NCBI Taxonomy" id="1070528"/>
    <lineage>
        <taxon>unclassified sequences</taxon>
        <taxon>metagenomes</taxon>
        <taxon>organismal metagenomes</taxon>
    </lineage>
</organism>
<proteinExistence type="predicted"/>
<gene>
    <name evidence="1" type="ORF">TM448A01828_0003</name>
    <name evidence="2" type="ORF">TM448B00218_0049</name>
</gene>
<protein>
    <recommendedName>
        <fullName evidence="3">Large polyvalent protein associated domain-containing protein</fullName>
    </recommendedName>
</protein>
<evidence type="ECO:0008006" key="3">
    <source>
        <dbReference type="Google" id="ProtNLM"/>
    </source>
</evidence>
<dbReference type="AlphaFoldDB" id="A0A6H1ZRL5"/>